<dbReference type="InterPro" id="IPR036390">
    <property type="entry name" value="WH_DNA-bd_sf"/>
</dbReference>
<evidence type="ECO:0000256" key="1">
    <source>
        <dbReference type="ARBA" id="ARBA00023015"/>
    </source>
</evidence>
<dbReference type="Gene3D" id="3.30.70.920">
    <property type="match status" value="1"/>
</dbReference>
<proteinExistence type="predicted"/>
<dbReference type="SMART" id="SM00344">
    <property type="entry name" value="HTH_ASNC"/>
    <property type="match status" value="1"/>
</dbReference>
<dbReference type="PANTHER" id="PTHR30154:SF34">
    <property type="entry name" value="TRANSCRIPTIONAL REGULATOR AZLB"/>
    <property type="match status" value="1"/>
</dbReference>
<evidence type="ECO:0000259" key="4">
    <source>
        <dbReference type="PROSITE" id="PS50956"/>
    </source>
</evidence>
<dbReference type="Pfam" id="PF13404">
    <property type="entry name" value="HTH_AsnC-type"/>
    <property type="match status" value="1"/>
</dbReference>
<dbReference type="GO" id="GO:0043565">
    <property type="term" value="F:sequence-specific DNA binding"/>
    <property type="evidence" value="ECO:0007669"/>
    <property type="project" value="InterPro"/>
</dbReference>
<dbReference type="InterPro" id="IPR019887">
    <property type="entry name" value="Tscrpt_reg_AsnC/Lrp_C"/>
</dbReference>
<gene>
    <name evidence="5" type="ORF">MNBD_BACTEROID07-253</name>
</gene>
<dbReference type="SUPFAM" id="SSF54909">
    <property type="entry name" value="Dimeric alpha+beta barrel"/>
    <property type="match status" value="1"/>
</dbReference>
<keyword evidence="2" id="KW-0238">DNA-binding</keyword>
<dbReference type="AlphaFoldDB" id="A0A3B0VEY1"/>
<dbReference type="InterPro" id="IPR036388">
    <property type="entry name" value="WH-like_DNA-bd_sf"/>
</dbReference>
<sequence>MMQNFQIDSLDKQILGFLSHDARTSFLEIARQCHVSGALIHQRVEKLQDAGVVSGSQFCIEPKGLGFHTTAFVGIQVNLINTRTHEEVFEKISLIPEVVECHHTTGKYSLFLKIYSHNNEHLKKILVENIQSILEVTATETFISLEEGFRRQLPAD</sequence>
<keyword evidence="3" id="KW-0804">Transcription</keyword>
<name>A0A3B0VEY1_9ZZZZ</name>
<dbReference type="EMBL" id="UOET01000535">
    <property type="protein sequence ID" value="VAW30556.1"/>
    <property type="molecule type" value="Genomic_DNA"/>
</dbReference>
<dbReference type="InterPro" id="IPR011008">
    <property type="entry name" value="Dimeric_a/b-barrel"/>
</dbReference>
<dbReference type="InterPro" id="IPR019888">
    <property type="entry name" value="Tscrpt_reg_AsnC-like"/>
</dbReference>
<evidence type="ECO:0000313" key="5">
    <source>
        <dbReference type="EMBL" id="VAW30556.1"/>
    </source>
</evidence>
<dbReference type="PROSITE" id="PS50956">
    <property type="entry name" value="HTH_ASNC_2"/>
    <property type="match status" value="1"/>
</dbReference>
<evidence type="ECO:0000256" key="2">
    <source>
        <dbReference type="ARBA" id="ARBA00023125"/>
    </source>
</evidence>
<feature type="domain" description="HTH asnC-type" evidence="4">
    <location>
        <begin position="7"/>
        <end position="68"/>
    </location>
</feature>
<protein>
    <submittedName>
        <fullName evidence="5">Transcriptional regulator AsnC</fullName>
    </submittedName>
</protein>
<organism evidence="5">
    <name type="scientific">hydrothermal vent metagenome</name>
    <dbReference type="NCBI Taxonomy" id="652676"/>
    <lineage>
        <taxon>unclassified sequences</taxon>
        <taxon>metagenomes</taxon>
        <taxon>ecological metagenomes</taxon>
    </lineage>
</organism>
<evidence type="ECO:0000256" key="3">
    <source>
        <dbReference type="ARBA" id="ARBA00023163"/>
    </source>
</evidence>
<dbReference type="GO" id="GO:0043200">
    <property type="term" value="P:response to amino acid"/>
    <property type="evidence" value="ECO:0007669"/>
    <property type="project" value="TreeGrafter"/>
</dbReference>
<accession>A0A3B0VEY1</accession>
<reference evidence="5" key="1">
    <citation type="submission" date="2018-06" db="EMBL/GenBank/DDBJ databases">
        <authorList>
            <person name="Zhirakovskaya E."/>
        </authorList>
    </citation>
    <scope>NUCLEOTIDE SEQUENCE</scope>
</reference>
<dbReference type="Pfam" id="PF01037">
    <property type="entry name" value="AsnC_trans_reg"/>
    <property type="match status" value="1"/>
</dbReference>
<keyword evidence="1" id="KW-0805">Transcription regulation</keyword>
<dbReference type="SUPFAM" id="SSF46785">
    <property type="entry name" value="Winged helix' DNA-binding domain"/>
    <property type="match status" value="1"/>
</dbReference>
<dbReference type="Gene3D" id="1.10.10.10">
    <property type="entry name" value="Winged helix-like DNA-binding domain superfamily/Winged helix DNA-binding domain"/>
    <property type="match status" value="1"/>
</dbReference>
<dbReference type="PANTHER" id="PTHR30154">
    <property type="entry name" value="LEUCINE-RESPONSIVE REGULATORY PROTEIN"/>
    <property type="match status" value="1"/>
</dbReference>
<dbReference type="PRINTS" id="PR00033">
    <property type="entry name" value="HTHASNC"/>
</dbReference>
<dbReference type="GO" id="GO:0005829">
    <property type="term" value="C:cytosol"/>
    <property type="evidence" value="ECO:0007669"/>
    <property type="project" value="TreeGrafter"/>
</dbReference>
<dbReference type="InterPro" id="IPR000485">
    <property type="entry name" value="AsnC-type_HTH_dom"/>
</dbReference>